<dbReference type="OrthoDB" id="9789608at2"/>
<evidence type="ECO:0008006" key="3">
    <source>
        <dbReference type="Google" id="ProtNLM"/>
    </source>
</evidence>
<keyword evidence="2" id="KW-1185">Reference proteome</keyword>
<accession>A0A0J1GLE1</accession>
<dbReference type="EMBL" id="LDOV01000022">
    <property type="protein sequence ID" value="KLV00436.1"/>
    <property type="molecule type" value="Genomic_DNA"/>
</dbReference>
<comment type="caution">
    <text evidence="1">The sequence shown here is derived from an EMBL/GenBank/DDBJ whole genome shotgun (WGS) entry which is preliminary data.</text>
</comment>
<organism evidence="1 2">
    <name type="scientific">Photobacterium aphoticum</name>
    <dbReference type="NCBI Taxonomy" id="754436"/>
    <lineage>
        <taxon>Bacteria</taxon>
        <taxon>Pseudomonadati</taxon>
        <taxon>Pseudomonadota</taxon>
        <taxon>Gammaproteobacteria</taxon>
        <taxon>Vibrionales</taxon>
        <taxon>Vibrionaceae</taxon>
        <taxon>Photobacterium</taxon>
    </lineage>
</organism>
<dbReference type="PATRIC" id="fig|754436.4.peg.2611"/>
<dbReference type="AlphaFoldDB" id="A0A0J1GLE1"/>
<sequence length="122" mass="13776">METDKPSGNRLHLAISTHDIEATVDDYSKRVGARPCLHIAGEYALWRTALLNLSVRKTTDTPSGVVRHVGWEVPDTAPNSEVFTCETDVNGLVWERFTAQQQADEINDIWVDEHYQPNQSNK</sequence>
<dbReference type="RefSeq" id="WP_047874702.1">
    <property type="nucleotide sequence ID" value="NZ_BMYC01000004.1"/>
</dbReference>
<evidence type="ECO:0000313" key="1">
    <source>
        <dbReference type="EMBL" id="KLV00436.1"/>
    </source>
</evidence>
<reference evidence="1 2" key="1">
    <citation type="submission" date="2015-05" db="EMBL/GenBank/DDBJ databases">
        <title>Photobacterium galathea sp. nov.</title>
        <authorList>
            <person name="Machado H."/>
            <person name="Gram L."/>
        </authorList>
    </citation>
    <scope>NUCLEOTIDE SEQUENCE [LARGE SCALE GENOMIC DNA]</scope>
    <source>
        <strain evidence="1 2">DSM 25995</strain>
    </source>
</reference>
<protein>
    <recommendedName>
        <fullName evidence="3">Glyoxalase</fullName>
    </recommendedName>
</protein>
<evidence type="ECO:0000313" key="2">
    <source>
        <dbReference type="Proteomes" id="UP000036426"/>
    </source>
</evidence>
<proteinExistence type="predicted"/>
<name>A0A0J1GLE1_9GAMM</name>
<dbReference type="Proteomes" id="UP000036426">
    <property type="component" value="Unassembled WGS sequence"/>
</dbReference>
<gene>
    <name evidence="1" type="ORF">ABT58_12295</name>
</gene>